<dbReference type="STRING" id="1279009.ADICEAN_02935"/>
<feature type="transmembrane region" description="Helical" evidence="1">
    <location>
        <begin position="94"/>
        <end position="115"/>
    </location>
</feature>
<name>M7N3P1_9BACT</name>
<evidence type="ECO:0000313" key="3">
    <source>
        <dbReference type="EMBL" id="EMR01912.1"/>
    </source>
</evidence>
<dbReference type="Pfam" id="PF18935">
    <property type="entry name" value="DUF5683"/>
    <property type="match status" value="1"/>
</dbReference>
<evidence type="ECO:0000259" key="2">
    <source>
        <dbReference type="Pfam" id="PF18935"/>
    </source>
</evidence>
<evidence type="ECO:0000313" key="4">
    <source>
        <dbReference type="Proteomes" id="UP000011910"/>
    </source>
</evidence>
<organism evidence="3 4">
    <name type="scientific">Cesiribacter andamanensis AMV16</name>
    <dbReference type="NCBI Taxonomy" id="1279009"/>
    <lineage>
        <taxon>Bacteria</taxon>
        <taxon>Pseudomonadati</taxon>
        <taxon>Bacteroidota</taxon>
        <taxon>Cytophagia</taxon>
        <taxon>Cytophagales</taxon>
        <taxon>Cesiribacteraceae</taxon>
        <taxon>Cesiribacter</taxon>
    </lineage>
</organism>
<keyword evidence="4" id="KW-1185">Reference proteome</keyword>
<gene>
    <name evidence="3" type="ORF">ADICEAN_02935</name>
</gene>
<keyword evidence="1" id="KW-0472">Membrane</keyword>
<dbReference type="InterPro" id="IPR043738">
    <property type="entry name" value="DUF5683"/>
</dbReference>
<dbReference type="eggNOG" id="ENOG502ZCD0">
    <property type="taxonomic scope" value="Bacteria"/>
</dbReference>
<keyword evidence="1" id="KW-1133">Transmembrane helix</keyword>
<dbReference type="EMBL" id="AODQ01000082">
    <property type="protein sequence ID" value="EMR01912.1"/>
    <property type="molecule type" value="Genomic_DNA"/>
</dbReference>
<reference evidence="3 4" key="1">
    <citation type="journal article" date="2013" name="Genome Announc.">
        <title>Draft Genome Sequence of Cesiribacter andamanensis Strain AMV16T, Isolated from a Soil Sample from a Mud Volcano in the Andaman Islands, India.</title>
        <authorList>
            <person name="Shivaji S."/>
            <person name="Ara S."/>
            <person name="Begum Z."/>
            <person name="Srinivas T.N."/>
            <person name="Singh A."/>
            <person name="Kumar Pinnaka A."/>
        </authorList>
    </citation>
    <scope>NUCLEOTIDE SEQUENCE [LARGE SCALE GENOMIC DNA]</scope>
    <source>
        <strain evidence="3 4">AMV16</strain>
    </source>
</reference>
<feature type="transmembrane region" description="Helical" evidence="1">
    <location>
        <begin position="159"/>
        <end position="177"/>
    </location>
</feature>
<dbReference type="Proteomes" id="UP000011910">
    <property type="component" value="Unassembled WGS sequence"/>
</dbReference>
<proteinExistence type="predicted"/>
<keyword evidence="1" id="KW-0812">Transmembrane</keyword>
<evidence type="ECO:0000256" key="1">
    <source>
        <dbReference type="SAM" id="Phobius"/>
    </source>
</evidence>
<dbReference type="AlphaFoldDB" id="M7N3P1"/>
<accession>M7N3P1</accession>
<sequence>MLNRSQAFCLLHNAGINSLIMKLLLLPALLSLASLAGAQVVPADSLAPAKPLLQADSFEEIQMDPADSARLPDPRKAAFLSAVLPGMGQAYNGALWKVPLVYAGGVTFVYAVNFYNARYSESLRSLRQILYDPTITEINGRNQASYQRLTNAYRRQRDYMIILGGAFYGLHIVEAYVDAHLQTFDMDEDLSLRIRPTLIPDPTGTMVAGVRITYTFP</sequence>
<feature type="domain" description="DUF5683" evidence="2">
    <location>
        <begin position="72"/>
        <end position="216"/>
    </location>
</feature>
<protein>
    <recommendedName>
        <fullName evidence="2">DUF5683 domain-containing protein</fullName>
    </recommendedName>
</protein>
<comment type="caution">
    <text evidence="3">The sequence shown here is derived from an EMBL/GenBank/DDBJ whole genome shotgun (WGS) entry which is preliminary data.</text>
</comment>